<dbReference type="SUPFAM" id="SSF47384">
    <property type="entry name" value="Homodimeric domain of signal transducing histidine kinase"/>
    <property type="match status" value="1"/>
</dbReference>
<keyword evidence="5" id="KW-0238">DNA-binding</keyword>
<dbReference type="InterPro" id="IPR001789">
    <property type="entry name" value="Sig_transdc_resp-reg_receiver"/>
</dbReference>
<feature type="transmembrane region" description="Helical" evidence="8">
    <location>
        <begin position="758"/>
        <end position="780"/>
    </location>
</feature>
<dbReference type="InterPro" id="IPR011123">
    <property type="entry name" value="Y_Y_Y"/>
</dbReference>
<keyword evidence="6" id="KW-0804">Transcription</keyword>
<dbReference type="SUPFAM" id="SSF55874">
    <property type="entry name" value="ATPase domain of HSP90 chaperone/DNA topoisomerase II/histidine kinase"/>
    <property type="match status" value="1"/>
</dbReference>
<dbReference type="Proteomes" id="UP000615760">
    <property type="component" value="Unassembled WGS sequence"/>
</dbReference>
<dbReference type="InterPro" id="IPR005467">
    <property type="entry name" value="His_kinase_dom"/>
</dbReference>
<evidence type="ECO:0000256" key="3">
    <source>
        <dbReference type="ARBA" id="ARBA00022553"/>
    </source>
</evidence>
<dbReference type="InterPro" id="IPR018060">
    <property type="entry name" value="HTH_AraC"/>
</dbReference>
<dbReference type="PROSITE" id="PS50110">
    <property type="entry name" value="RESPONSE_REGULATORY"/>
    <property type="match status" value="1"/>
</dbReference>
<feature type="domain" description="Response regulatory" evidence="11">
    <location>
        <begin position="1062"/>
        <end position="1177"/>
    </location>
</feature>
<dbReference type="Gene3D" id="2.60.40.10">
    <property type="entry name" value="Immunoglobulins"/>
    <property type="match status" value="1"/>
</dbReference>
<feature type="domain" description="HTH araC/xylS-type" evidence="9">
    <location>
        <begin position="1213"/>
        <end position="1311"/>
    </location>
</feature>
<dbReference type="Pfam" id="PF12833">
    <property type="entry name" value="HTH_18"/>
    <property type="match status" value="1"/>
</dbReference>
<dbReference type="InterPro" id="IPR003594">
    <property type="entry name" value="HATPase_dom"/>
</dbReference>
<evidence type="ECO:0000256" key="6">
    <source>
        <dbReference type="ARBA" id="ARBA00023163"/>
    </source>
</evidence>
<dbReference type="Gene3D" id="2.130.10.10">
    <property type="entry name" value="YVTN repeat-like/Quinoprotein amine dehydrogenase"/>
    <property type="match status" value="3"/>
</dbReference>
<comment type="caution">
    <text evidence="12">The sequence shown here is derived from an EMBL/GenBank/DDBJ whole genome shotgun (WGS) entry which is preliminary data.</text>
</comment>
<keyword evidence="8" id="KW-1133">Transmembrane helix</keyword>
<accession>A0ABQ1JH73</accession>
<dbReference type="PANTHER" id="PTHR43547">
    <property type="entry name" value="TWO-COMPONENT HISTIDINE KINASE"/>
    <property type="match status" value="1"/>
</dbReference>
<dbReference type="PROSITE" id="PS00041">
    <property type="entry name" value="HTH_ARAC_FAMILY_1"/>
    <property type="match status" value="1"/>
</dbReference>
<dbReference type="Gene3D" id="3.30.565.10">
    <property type="entry name" value="Histidine kinase-like ATPase, C-terminal domain"/>
    <property type="match status" value="1"/>
</dbReference>
<dbReference type="InterPro" id="IPR013783">
    <property type="entry name" value="Ig-like_fold"/>
</dbReference>
<sequence>MIKKRLIYLFSFLLVYTLSFPQNVRHLSVKNGLPQSFVSGISEDEEGFIWISTHNGLARYDGNNFEIFQNKPGDNSSISSNFISNSIKGKNGDLWLRFDSGAIDVFNMTTHKVNHIISRDFLDQNKIIIARRGWLISQDDFFWYISQNGKVCKFNLPAIEETTTKAIVDEYSFSTDEIYSIIEDSKSNIWVLSKNAINKFDTASNEFIKYNTPYPFDADYKFDFGEEIPSILEKENGDLMWIGKKSLYIFTPEKIEFKQIKLPEEVTFNGKLLAKADTDKEYLQLNRTLYSYTEKAGFTKKVVINNSRETQSLLVDKSGLIWLGANTDGIYLVDLKTDFKAFKYKEDFAVDLIEKELKISFYNFFDINSSKRGDLPPAYYLRSVRDSEKNKIWIAVNRTVSFFYTFENKLYKLPSLPDTSPTVSNEIAGITLSKNKTPIVIDKKNTIYRYEEEASSWEIIFSGSQLKSVIGYRVSPSNIYADDNNLWITTEYDGLINVNLITNIVTRISGDTEKYKIPSQKLYGSIPDEKEKNILWIASSHGLIRFSKDTYESTLFSVEDGLPDNVIYSILLDESGYIWMGTNKGICRFNPETRQTRTFTERHGLPCFEFNRYHQLYLPNGKVAFGGVESGVLFDPLKIKEDNFNPNIAITGIKINNLSFNTETETPFNTITSIALPYNQNTLAIEYAALEFSQPQDIIYRYRLKGYDNNWVVAGNKKEAVYTKIPPGNYIFETNATNTTGKWSTIVKSLAIKISPPWWATWWAFGIYIFLALFITIVFIKYSIKQGLIKNEILLKQKETEQLKEMDEVKSRFFSNITHELRTPLTLIMGPAEQLKKVKEEQQQKHLLSIITKNANNLLNLTNQLLDIAKLEAGALKPHMRWGDIISEIKQVISLFSEEAAIKNNSIRFEGPQKAEYFFAPEIVERILYNLLSNALKYSNNKDTITVKLTEEHEGITLQVEDRGKGIPENELKNIFKRFYHIESDKKEVGTGIGLSLVKELVELQGGAINVNSSIQKENHGTTFNIFLPYNKISNQTTVNDPENTKIKEKINLTETANNKPTILLVEDNYELASFIATSLKPYYNIYHAENGKIGINMALKIIPDLILSDVLMDEMDGFEMCKFLKEDINTDHIPIILLTAKSDTESKLEGLSYKADDYITKPFNISELLMRIENRLELQKKQRNYIYRKFKVLPDDEKTEEKQNVVEDVFLQKVYNVIEKRLDDENLNVEELAAELNMSRTSLHRKVKTLTNMSTGEIIKVYRLKKAVLLLKENYNISEVAYKTGFGSPSYFSKCFKEVYAVTPTEYSQKNIN</sequence>
<dbReference type="InterPro" id="IPR036890">
    <property type="entry name" value="HATPase_C_sf"/>
</dbReference>
<evidence type="ECO:0000256" key="7">
    <source>
        <dbReference type="PROSITE-ProRule" id="PRU00169"/>
    </source>
</evidence>
<keyword evidence="4" id="KW-0805">Transcription regulation</keyword>
<evidence type="ECO:0000259" key="10">
    <source>
        <dbReference type="PROSITE" id="PS50109"/>
    </source>
</evidence>
<dbReference type="Gene3D" id="1.10.287.130">
    <property type="match status" value="1"/>
</dbReference>
<evidence type="ECO:0000256" key="8">
    <source>
        <dbReference type="SAM" id="Phobius"/>
    </source>
</evidence>
<gene>
    <name evidence="12" type="ORF">GCM10007424_06120</name>
</gene>
<dbReference type="Pfam" id="PF00072">
    <property type="entry name" value="Response_reg"/>
    <property type="match status" value="1"/>
</dbReference>
<dbReference type="PRINTS" id="PR00344">
    <property type="entry name" value="BCTRLSENSOR"/>
</dbReference>
<evidence type="ECO:0000256" key="2">
    <source>
        <dbReference type="ARBA" id="ARBA00012438"/>
    </source>
</evidence>
<keyword evidence="13" id="KW-1185">Reference proteome</keyword>
<dbReference type="SUPFAM" id="SSF63829">
    <property type="entry name" value="Calcium-dependent phosphotriesterase"/>
    <property type="match status" value="2"/>
</dbReference>
<dbReference type="Gene3D" id="1.10.10.60">
    <property type="entry name" value="Homeodomain-like"/>
    <property type="match status" value="1"/>
</dbReference>
<evidence type="ECO:0000313" key="12">
    <source>
        <dbReference type="EMBL" id="GGB68929.1"/>
    </source>
</evidence>
<dbReference type="PROSITE" id="PS50109">
    <property type="entry name" value="HIS_KIN"/>
    <property type="match status" value="1"/>
</dbReference>
<dbReference type="Pfam" id="PF00512">
    <property type="entry name" value="HisKA"/>
    <property type="match status" value="1"/>
</dbReference>
<dbReference type="Gene3D" id="3.40.50.2300">
    <property type="match status" value="1"/>
</dbReference>
<dbReference type="CDD" id="cd00075">
    <property type="entry name" value="HATPase"/>
    <property type="match status" value="1"/>
</dbReference>
<keyword evidence="8" id="KW-0472">Membrane</keyword>
<dbReference type="InterPro" id="IPR011006">
    <property type="entry name" value="CheY-like_superfamily"/>
</dbReference>
<dbReference type="SUPFAM" id="SSF52172">
    <property type="entry name" value="CheY-like"/>
    <property type="match status" value="1"/>
</dbReference>
<dbReference type="RefSeq" id="WP_188619780.1">
    <property type="nucleotide sequence ID" value="NZ_BMJE01000002.1"/>
</dbReference>
<dbReference type="GO" id="GO:0016301">
    <property type="term" value="F:kinase activity"/>
    <property type="evidence" value="ECO:0007669"/>
    <property type="project" value="UniProtKB-KW"/>
</dbReference>
<organism evidence="12 13">
    <name type="scientific">Flavobacterium suaedae</name>
    <dbReference type="NCBI Taxonomy" id="1767027"/>
    <lineage>
        <taxon>Bacteria</taxon>
        <taxon>Pseudomonadati</taxon>
        <taxon>Bacteroidota</taxon>
        <taxon>Flavobacteriia</taxon>
        <taxon>Flavobacteriales</taxon>
        <taxon>Flavobacteriaceae</taxon>
        <taxon>Flavobacterium</taxon>
    </lineage>
</organism>
<dbReference type="InterPro" id="IPR036097">
    <property type="entry name" value="HisK_dim/P_sf"/>
</dbReference>
<dbReference type="SMART" id="SM00342">
    <property type="entry name" value="HTH_ARAC"/>
    <property type="match status" value="1"/>
</dbReference>
<dbReference type="SUPFAM" id="SSF46689">
    <property type="entry name" value="Homeodomain-like"/>
    <property type="match status" value="1"/>
</dbReference>
<dbReference type="PROSITE" id="PS01124">
    <property type="entry name" value="HTH_ARAC_FAMILY_2"/>
    <property type="match status" value="1"/>
</dbReference>
<dbReference type="EC" id="2.7.13.3" evidence="2"/>
<keyword evidence="12" id="KW-0808">Transferase</keyword>
<dbReference type="InterPro" id="IPR009057">
    <property type="entry name" value="Homeodomain-like_sf"/>
</dbReference>
<dbReference type="Pfam" id="PF07494">
    <property type="entry name" value="Reg_prop"/>
    <property type="match status" value="2"/>
</dbReference>
<evidence type="ECO:0000259" key="9">
    <source>
        <dbReference type="PROSITE" id="PS01124"/>
    </source>
</evidence>
<evidence type="ECO:0000256" key="1">
    <source>
        <dbReference type="ARBA" id="ARBA00000085"/>
    </source>
</evidence>
<evidence type="ECO:0000259" key="11">
    <source>
        <dbReference type="PROSITE" id="PS50110"/>
    </source>
</evidence>
<dbReference type="PANTHER" id="PTHR43547:SF2">
    <property type="entry name" value="HYBRID SIGNAL TRANSDUCTION HISTIDINE KINASE C"/>
    <property type="match status" value="1"/>
</dbReference>
<reference evidence="13" key="1">
    <citation type="journal article" date="2019" name="Int. J. Syst. Evol. Microbiol.">
        <title>The Global Catalogue of Microorganisms (GCM) 10K type strain sequencing project: providing services to taxonomists for standard genome sequencing and annotation.</title>
        <authorList>
            <consortium name="The Broad Institute Genomics Platform"/>
            <consortium name="The Broad Institute Genome Sequencing Center for Infectious Disease"/>
            <person name="Wu L."/>
            <person name="Ma J."/>
        </authorList>
    </citation>
    <scope>NUCLEOTIDE SEQUENCE [LARGE SCALE GENOMIC DNA]</scope>
    <source>
        <strain evidence="13">CGMCC 1.15461</strain>
    </source>
</reference>
<feature type="domain" description="Histidine kinase" evidence="10">
    <location>
        <begin position="816"/>
        <end position="1032"/>
    </location>
</feature>
<dbReference type="SMART" id="SM00448">
    <property type="entry name" value="REC"/>
    <property type="match status" value="1"/>
</dbReference>
<dbReference type="Pfam" id="PF07495">
    <property type="entry name" value="Y_Y_Y"/>
    <property type="match status" value="1"/>
</dbReference>
<dbReference type="InterPro" id="IPR018062">
    <property type="entry name" value="HTH_AraC-typ_CS"/>
</dbReference>
<name>A0ABQ1JH73_9FLAO</name>
<dbReference type="EMBL" id="BMJE01000002">
    <property type="protein sequence ID" value="GGB68929.1"/>
    <property type="molecule type" value="Genomic_DNA"/>
</dbReference>
<dbReference type="CDD" id="cd00082">
    <property type="entry name" value="HisKA"/>
    <property type="match status" value="1"/>
</dbReference>
<dbReference type="InterPro" id="IPR004358">
    <property type="entry name" value="Sig_transdc_His_kin-like_C"/>
</dbReference>
<evidence type="ECO:0000313" key="13">
    <source>
        <dbReference type="Proteomes" id="UP000615760"/>
    </source>
</evidence>
<dbReference type="InterPro" id="IPR015943">
    <property type="entry name" value="WD40/YVTN_repeat-like_dom_sf"/>
</dbReference>
<dbReference type="SMART" id="SM00387">
    <property type="entry name" value="HATPase_c"/>
    <property type="match status" value="1"/>
</dbReference>
<proteinExistence type="predicted"/>
<keyword evidence="3 7" id="KW-0597">Phosphoprotein</keyword>
<dbReference type="Pfam" id="PF02518">
    <property type="entry name" value="HATPase_c"/>
    <property type="match status" value="1"/>
</dbReference>
<dbReference type="InterPro" id="IPR011110">
    <property type="entry name" value="Reg_prop"/>
</dbReference>
<feature type="modified residue" description="4-aspartylphosphate" evidence="7">
    <location>
        <position position="1110"/>
    </location>
</feature>
<keyword evidence="12" id="KW-0418">Kinase</keyword>
<keyword evidence="8" id="KW-0812">Transmembrane</keyword>
<evidence type="ECO:0000256" key="5">
    <source>
        <dbReference type="ARBA" id="ARBA00023125"/>
    </source>
</evidence>
<dbReference type="SMART" id="SM00388">
    <property type="entry name" value="HisKA"/>
    <property type="match status" value="1"/>
</dbReference>
<comment type="catalytic activity">
    <reaction evidence="1">
        <text>ATP + protein L-histidine = ADP + protein N-phospho-L-histidine.</text>
        <dbReference type="EC" id="2.7.13.3"/>
    </reaction>
</comment>
<dbReference type="InterPro" id="IPR003661">
    <property type="entry name" value="HisK_dim/P_dom"/>
</dbReference>
<evidence type="ECO:0000256" key="4">
    <source>
        <dbReference type="ARBA" id="ARBA00023015"/>
    </source>
</evidence>
<protein>
    <recommendedName>
        <fullName evidence="2">histidine kinase</fullName>
        <ecNumber evidence="2">2.7.13.3</ecNumber>
    </recommendedName>
</protein>